<gene>
    <name evidence="2" type="ORF">PSTG_17178</name>
</gene>
<evidence type="ECO:0000256" key="1">
    <source>
        <dbReference type="SAM" id="MobiDB-lite"/>
    </source>
</evidence>
<comment type="caution">
    <text evidence="2">The sequence shown here is derived from an EMBL/GenBank/DDBJ whole genome shotgun (WGS) entry which is preliminary data.</text>
</comment>
<evidence type="ECO:0000313" key="3">
    <source>
        <dbReference type="Proteomes" id="UP000054564"/>
    </source>
</evidence>
<feature type="compositionally biased region" description="Polar residues" evidence="1">
    <location>
        <begin position="166"/>
        <end position="180"/>
    </location>
</feature>
<sequence>MVGVGSNNPFVWCPVVGNVGPTAVQGWGNQAPSRCETWVEARLGVCWGLVGQMVKPTMHVVEDDLNLKAQHCPPSQSAWLLKPRALGWVTVLVARWCTQPAFRQVLGLACPCNSRTWVSDKRSDLLVRADGPTHQPLGQASLTTRRTATSGNCLDKPVRELVGPASPSNQWMPQHVGTHT</sequence>
<accession>A0A0L0UQW2</accession>
<protein>
    <submittedName>
        <fullName evidence="2">Uncharacterized protein</fullName>
    </submittedName>
</protein>
<dbReference type="EMBL" id="AJIL01000383">
    <property type="protein sequence ID" value="KNE89360.1"/>
    <property type="molecule type" value="Genomic_DNA"/>
</dbReference>
<organism evidence="2 3">
    <name type="scientific">Puccinia striiformis f. sp. tritici PST-78</name>
    <dbReference type="NCBI Taxonomy" id="1165861"/>
    <lineage>
        <taxon>Eukaryota</taxon>
        <taxon>Fungi</taxon>
        <taxon>Dikarya</taxon>
        <taxon>Basidiomycota</taxon>
        <taxon>Pucciniomycotina</taxon>
        <taxon>Pucciniomycetes</taxon>
        <taxon>Pucciniales</taxon>
        <taxon>Pucciniaceae</taxon>
        <taxon>Puccinia</taxon>
    </lineage>
</organism>
<keyword evidence="3" id="KW-1185">Reference proteome</keyword>
<reference evidence="3" key="1">
    <citation type="submission" date="2014-03" db="EMBL/GenBank/DDBJ databases">
        <title>The Genome Sequence of Puccinia striiformis f. sp. tritici PST-78.</title>
        <authorList>
            <consortium name="The Broad Institute Genome Sequencing Platform"/>
            <person name="Cuomo C."/>
            <person name="Hulbert S."/>
            <person name="Chen X."/>
            <person name="Walker B."/>
            <person name="Young S.K."/>
            <person name="Zeng Q."/>
            <person name="Gargeya S."/>
            <person name="Fitzgerald M."/>
            <person name="Haas B."/>
            <person name="Abouelleil A."/>
            <person name="Alvarado L."/>
            <person name="Arachchi H.M."/>
            <person name="Berlin A.M."/>
            <person name="Chapman S.B."/>
            <person name="Goldberg J."/>
            <person name="Griggs A."/>
            <person name="Gujja S."/>
            <person name="Hansen M."/>
            <person name="Howarth C."/>
            <person name="Imamovic A."/>
            <person name="Larimer J."/>
            <person name="McCowan C."/>
            <person name="Montmayeur A."/>
            <person name="Murphy C."/>
            <person name="Neiman D."/>
            <person name="Pearson M."/>
            <person name="Priest M."/>
            <person name="Roberts A."/>
            <person name="Saif S."/>
            <person name="Shea T."/>
            <person name="Sisk P."/>
            <person name="Sykes S."/>
            <person name="Wortman J."/>
            <person name="Nusbaum C."/>
            <person name="Birren B."/>
        </authorList>
    </citation>
    <scope>NUCLEOTIDE SEQUENCE [LARGE SCALE GENOMIC DNA]</scope>
    <source>
        <strain evidence="3">race PST-78</strain>
    </source>
</reference>
<dbReference type="Proteomes" id="UP000054564">
    <property type="component" value="Unassembled WGS sequence"/>
</dbReference>
<feature type="compositionally biased region" description="Polar residues" evidence="1">
    <location>
        <begin position="136"/>
        <end position="152"/>
    </location>
</feature>
<feature type="region of interest" description="Disordered" evidence="1">
    <location>
        <begin position="129"/>
        <end position="180"/>
    </location>
</feature>
<evidence type="ECO:0000313" key="2">
    <source>
        <dbReference type="EMBL" id="KNE89360.1"/>
    </source>
</evidence>
<name>A0A0L0UQW2_9BASI</name>
<dbReference type="AlphaFoldDB" id="A0A0L0UQW2"/>
<proteinExistence type="predicted"/>